<keyword evidence="2 6" id="KW-0812">Transmembrane</keyword>
<dbReference type="Pfam" id="PF07690">
    <property type="entry name" value="MFS_1"/>
    <property type="match status" value="1"/>
</dbReference>
<keyword evidence="3 6" id="KW-1133">Transmembrane helix</keyword>
<evidence type="ECO:0000256" key="6">
    <source>
        <dbReference type="SAM" id="Phobius"/>
    </source>
</evidence>
<keyword evidence="8" id="KW-0418">Kinase</keyword>
<gene>
    <name evidence="8" type="ORF">A1O3_02286</name>
</gene>
<dbReference type="InterPro" id="IPR036259">
    <property type="entry name" value="MFS_trans_sf"/>
</dbReference>
<evidence type="ECO:0000313" key="8">
    <source>
        <dbReference type="EMBL" id="EXJ89220.1"/>
    </source>
</evidence>
<feature type="transmembrane region" description="Helical" evidence="6">
    <location>
        <begin position="497"/>
        <end position="520"/>
    </location>
</feature>
<dbReference type="Proteomes" id="UP000019478">
    <property type="component" value="Unassembled WGS sequence"/>
</dbReference>
<feature type="transmembrane region" description="Helical" evidence="6">
    <location>
        <begin position="179"/>
        <end position="200"/>
    </location>
</feature>
<feature type="transmembrane region" description="Helical" evidence="6">
    <location>
        <begin position="212"/>
        <end position="230"/>
    </location>
</feature>
<dbReference type="PANTHER" id="PTHR23502">
    <property type="entry name" value="MAJOR FACILITATOR SUPERFAMILY"/>
    <property type="match status" value="1"/>
</dbReference>
<dbReference type="STRING" id="1182542.W9YHR8"/>
<feature type="transmembrane region" description="Helical" evidence="6">
    <location>
        <begin position="461"/>
        <end position="485"/>
    </location>
</feature>
<feature type="transmembrane region" description="Helical" evidence="6">
    <location>
        <begin position="85"/>
        <end position="106"/>
    </location>
</feature>
<dbReference type="InterPro" id="IPR011701">
    <property type="entry name" value="MFS"/>
</dbReference>
<accession>W9YHR8</accession>
<dbReference type="AlphaFoldDB" id="W9YHR8"/>
<feature type="transmembrane region" description="Helical" evidence="6">
    <location>
        <begin position="404"/>
        <end position="423"/>
    </location>
</feature>
<dbReference type="PROSITE" id="PS50850">
    <property type="entry name" value="MFS"/>
    <property type="match status" value="1"/>
</dbReference>
<reference evidence="8 9" key="1">
    <citation type="submission" date="2013-03" db="EMBL/GenBank/DDBJ databases">
        <title>The Genome Sequence of Capronia epimyces CBS 606.96.</title>
        <authorList>
            <consortium name="The Broad Institute Genomics Platform"/>
            <person name="Cuomo C."/>
            <person name="de Hoog S."/>
            <person name="Gorbushina A."/>
            <person name="Walker B."/>
            <person name="Young S.K."/>
            <person name="Zeng Q."/>
            <person name="Gargeya S."/>
            <person name="Fitzgerald M."/>
            <person name="Haas B."/>
            <person name="Abouelleil A."/>
            <person name="Allen A.W."/>
            <person name="Alvarado L."/>
            <person name="Arachchi H.M."/>
            <person name="Berlin A.M."/>
            <person name="Chapman S.B."/>
            <person name="Gainer-Dewar J."/>
            <person name="Goldberg J."/>
            <person name="Griggs A."/>
            <person name="Gujja S."/>
            <person name="Hansen M."/>
            <person name="Howarth C."/>
            <person name="Imamovic A."/>
            <person name="Ireland A."/>
            <person name="Larimer J."/>
            <person name="McCowan C."/>
            <person name="Murphy C."/>
            <person name="Pearson M."/>
            <person name="Poon T.W."/>
            <person name="Priest M."/>
            <person name="Roberts A."/>
            <person name="Saif S."/>
            <person name="Shea T."/>
            <person name="Sisk P."/>
            <person name="Sykes S."/>
            <person name="Wortman J."/>
            <person name="Nusbaum C."/>
            <person name="Birren B."/>
        </authorList>
    </citation>
    <scope>NUCLEOTIDE SEQUENCE [LARGE SCALE GENOMIC DNA]</scope>
    <source>
        <strain evidence="8 9">CBS 606.96</strain>
    </source>
</reference>
<feature type="transmembrane region" description="Helical" evidence="6">
    <location>
        <begin position="126"/>
        <end position="142"/>
    </location>
</feature>
<feature type="transmembrane region" description="Helical" evidence="6">
    <location>
        <begin position="362"/>
        <end position="383"/>
    </location>
</feature>
<feature type="transmembrane region" description="Helical" evidence="6">
    <location>
        <begin position="154"/>
        <end position="173"/>
    </location>
</feature>
<feature type="transmembrane region" description="Helical" evidence="6">
    <location>
        <begin position="242"/>
        <end position="262"/>
    </location>
</feature>
<dbReference type="GO" id="GO:0016020">
    <property type="term" value="C:membrane"/>
    <property type="evidence" value="ECO:0007669"/>
    <property type="project" value="UniProtKB-SubCell"/>
</dbReference>
<keyword evidence="4 6" id="KW-0472">Membrane</keyword>
<feature type="transmembrane region" description="Helical" evidence="6">
    <location>
        <begin position="429"/>
        <end position="449"/>
    </location>
</feature>
<evidence type="ECO:0000256" key="2">
    <source>
        <dbReference type="ARBA" id="ARBA00022692"/>
    </source>
</evidence>
<evidence type="ECO:0000256" key="5">
    <source>
        <dbReference type="SAM" id="MobiDB-lite"/>
    </source>
</evidence>
<dbReference type="PANTHER" id="PTHR23502:SF143">
    <property type="entry name" value="MULTIDRUG TRANSPORTER, PUTATIVE (AFU_ORTHOLOGUE AFUA_7G04900)-RELATED"/>
    <property type="match status" value="1"/>
</dbReference>
<feature type="region of interest" description="Disordered" evidence="5">
    <location>
        <begin position="30"/>
        <end position="72"/>
    </location>
</feature>
<keyword evidence="9" id="KW-1185">Reference proteome</keyword>
<sequence length="533" mass="58021">MAHPTQPGEGPRPALPILTADAVAAVVATEAPDVHSKEEEDVEAAKVSTTGTVETGDEWKDPNLVTWDGPDDPANPKNWPFKTKWTYTVSVSFFAVLSPISSSMIAPALPQLARDLNIHSDIEVELSLSIFILAYAFGPLFFGPASEMWGRVRLLQVSNLWYLAWNLACGFATNKTEMFIFRFLAGAGGSAPMAIGGGAISDVWLPEQRGKAMGIYTLTPVLGPVMGPLAGGWIAEYTTWRWVFWSSSALTGAIQAIGLFWLRESHAPTLLKRKRDRLAKETGNDKLHTESEAAGTGTGQPSTLLGRMGVALVRPARLFTTQPIVQVIAVYMAYLFGVIYLLLATFPVLWRDVYGESLGVGGLNYISIAIGSFLGLLANFHYIDRLYLQLKEKNGGVGRPEFRVPSMFVGSVLVTIGLFWYGWSVQGHAHWIMPNLGVVFFSAGTMACLQSMQTYTVDSYTRYAASAMAAVAILRSLGGFGFPLFAPYMYQALDYGWGTSVLAFVSIGIGIPAPFIFWFFGARLRALSKYAAG</sequence>
<proteinExistence type="predicted"/>
<dbReference type="InterPro" id="IPR020846">
    <property type="entry name" value="MFS_dom"/>
</dbReference>
<evidence type="ECO:0000256" key="4">
    <source>
        <dbReference type="ARBA" id="ARBA00023136"/>
    </source>
</evidence>
<feature type="transmembrane region" description="Helical" evidence="6">
    <location>
        <begin position="324"/>
        <end position="350"/>
    </location>
</feature>
<organism evidence="8 9">
    <name type="scientific">Capronia epimyces CBS 606.96</name>
    <dbReference type="NCBI Taxonomy" id="1182542"/>
    <lineage>
        <taxon>Eukaryota</taxon>
        <taxon>Fungi</taxon>
        <taxon>Dikarya</taxon>
        <taxon>Ascomycota</taxon>
        <taxon>Pezizomycotina</taxon>
        <taxon>Eurotiomycetes</taxon>
        <taxon>Chaetothyriomycetidae</taxon>
        <taxon>Chaetothyriales</taxon>
        <taxon>Herpotrichiellaceae</taxon>
        <taxon>Capronia</taxon>
    </lineage>
</organism>
<dbReference type="EMBL" id="AMGY01000002">
    <property type="protein sequence ID" value="EXJ89220.1"/>
    <property type="molecule type" value="Genomic_DNA"/>
</dbReference>
<feature type="domain" description="Major facilitator superfamily (MFS) profile" evidence="7">
    <location>
        <begin position="87"/>
        <end position="525"/>
    </location>
</feature>
<dbReference type="RefSeq" id="XP_007730617.1">
    <property type="nucleotide sequence ID" value="XM_007732427.1"/>
</dbReference>
<dbReference type="FunFam" id="1.20.1250.20:FF:000011">
    <property type="entry name" value="MFS multidrug transporter, putative"/>
    <property type="match status" value="1"/>
</dbReference>
<dbReference type="OrthoDB" id="6770063at2759"/>
<comment type="caution">
    <text evidence="8">The sequence shown here is derived from an EMBL/GenBank/DDBJ whole genome shotgun (WGS) entry which is preliminary data.</text>
</comment>
<dbReference type="Gene3D" id="1.20.1250.20">
    <property type="entry name" value="MFS general substrate transporter like domains"/>
    <property type="match status" value="1"/>
</dbReference>
<evidence type="ECO:0000259" key="7">
    <source>
        <dbReference type="PROSITE" id="PS50850"/>
    </source>
</evidence>
<evidence type="ECO:0000313" key="9">
    <source>
        <dbReference type="Proteomes" id="UP000019478"/>
    </source>
</evidence>
<dbReference type="HOGENOM" id="CLU_008455_1_3_1"/>
<evidence type="ECO:0000256" key="3">
    <source>
        <dbReference type="ARBA" id="ARBA00022989"/>
    </source>
</evidence>
<dbReference type="SUPFAM" id="SSF103473">
    <property type="entry name" value="MFS general substrate transporter"/>
    <property type="match status" value="1"/>
</dbReference>
<evidence type="ECO:0000256" key="1">
    <source>
        <dbReference type="ARBA" id="ARBA00004141"/>
    </source>
</evidence>
<name>W9YHR8_9EURO</name>
<keyword evidence="8" id="KW-0808">Transferase</keyword>
<dbReference type="GO" id="GO:0016301">
    <property type="term" value="F:kinase activity"/>
    <property type="evidence" value="ECO:0007669"/>
    <property type="project" value="UniProtKB-KW"/>
</dbReference>
<dbReference type="GeneID" id="19166417"/>
<comment type="subcellular location">
    <subcellularLocation>
        <location evidence="1">Membrane</location>
        <topology evidence="1">Multi-pass membrane protein</topology>
    </subcellularLocation>
</comment>
<dbReference type="CDD" id="cd17323">
    <property type="entry name" value="MFS_Tpo1_MDR_like"/>
    <property type="match status" value="1"/>
</dbReference>
<dbReference type="GO" id="GO:0022857">
    <property type="term" value="F:transmembrane transporter activity"/>
    <property type="evidence" value="ECO:0007669"/>
    <property type="project" value="InterPro"/>
</dbReference>
<dbReference type="eggNOG" id="KOG0255">
    <property type="taxonomic scope" value="Eukaryota"/>
</dbReference>
<protein>
    <submittedName>
        <fullName evidence="8">Mitogen-activated protein kinase kinase kinase</fullName>
    </submittedName>
</protein>